<dbReference type="HAMAP" id="MF_01518">
    <property type="entry name" value="Adenine_deamin"/>
    <property type="match status" value="1"/>
</dbReference>
<evidence type="ECO:0000313" key="10">
    <source>
        <dbReference type="Proteomes" id="UP000028525"/>
    </source>
</evidence>
<dbReference type="RefSeq" id="WP_038276846.1">
    <property type="nucleotide sequence ID" value="NZ_JPME01000001.1"/>
</dbReference>
<reference evidence="9 10" key="1">
    <citation type="submission" date="2014-07" db="EMBL/GenBank/DDBJ databases">
        <title>Draft genome of Clostridium celerecrescens 152B isolated from sediments associated with methane hydrate from Krishna Godavari basin.</title>
        <authorList>
            <person name="Honkalas V.S."/>
            <person name="Dabir A.P."/>
            <person name="Arora P."/>
            <person name="Dhakephalkar P.K."/>
        </authorList>
    </citation>
    <scope>NUCLEOTIDE SEQUENCE [LARGE SCALE GENOMIC DNA]</scope>
    <source>
        <strain evidence="9 10">152B</strain>
    </source>
</reference>
<comment type="caution">
    <text evidence="9">The sequence shown here is derived from an EMBL/GenBank/DDBJ whole genome shotgun (WGS) entry which is preliminary data.</text>
</comment>
<evidence type="ECO:0000256" key="5">
    <source>
        <dbReference type="ARBA" id="ARBA00047720"/>
    </source>
</evidence>
<keyword evidence="10" id="KW-1185">Reference proteome</keyword>
<dbReference type="Gene3D" id="3.20.20.140">
    <property type="entry name" value="Metal-dependent hydrolases"/>
    <property type="match status" value="1"/>
</dbReference>
<comment type="catalytic activity">
    <reaction evidence="5 6">
        <text>adenine + H2O + H(+) = hypoxanthine + NH4(+)</text>
        <dbReference type="Rhea" id="RHEA:23688"/>
        <dbReference type="ChEBI" id="CHEBI:15377"/>
        <dbReference type="ChEBI" id="CHEBI:15378"/>
        <dbReference type="ChEBI" id="CHEBI:16708"/>
        <dbReference type="ChEBI" id="CHEBI:17368"/>
        <dbReference type="ChEBI" id="CHEBI:28938"/>
        <dbReference type="EC" id="3.5.4.2"/>
    </reaction>
</comment>
<protein>
    <recommendedName>
        <fullName evidence="2 6">Adenine deaminase</fullName>
        <shortName evidence="6">Adenase</shortName>
        <shortName evidence="6">Adenine aminase</shortName>
        <ecNumber evidence="2 6">3.5.4.2</ecNumber>
    </recommendedName>
</protein>
<dbReference type="Gene3D" id="2.30.40.10">
    <property type="entry name" value="Urease, subunit C, domain 1"/>
    <property type="match status" value="1"/>
</dbReference>
<dbReference type="InterPro" id="IPR032466">
    <property type="entry name" value="Metal_Hydrolase"/>
</dbReference>
<dbReference type="STRING" id="29354.IO98_00095"/>
<dbReference type="SUPFAM" id="SSF51338">
    <property type="entry name" value="Composite domain of metallo-dependent hydrolases"/>
    <property type="match status" value="1"/>
</dbReference>
<dbReference type="Pfam" id="PF01979">
    <property type="entry name" value="Amidohydro_1"/>
    <property type="match status" value="1"/>
</dbReference>
<evidence type="ECO:0000256" key="3">
    <source>
        <dbReference type="ARBA" id="ARBA00022801"/>
    </source>
</evidence>
<evidence type="ECO:0000313" key="9">
    <source>
        <dbReference type="EMBL" id="KEZ91948.1"/>
    </source>
</evidence>
<dbReference type="PANTHER" id="PTHR11113">
    <property type="entry name" value="N-ACETYLGLUCOSAMINE-6-PHOSPHATE DEACETYLASE"/>
    <property type="match status" value="1"/>
</dbReference>
<keyword evidence="3 6" id="KW-0378">Hydrolase</keyword>
<dbReference type="GO" id="GO:0006146">
    <property type="term" value="P:adenine catabolic process"/>
    <property type="evidence" value="ECO:0007669"/>
    <property type="project" value="InterPro"/>
</dbReference>
<dbReference type="OrthoDB" id="9775607at2"/>
<evidence type="ECO:0000259" key="8">
    <source>
        <dbReference type="Pfam" id="PF13382"/>
    </source>
</evidence>
<sequence>MRTFEEIKNTIEAGLGMHPCDLKLEHVKLVNVFSGEVYPTNIYIKNKRIVSIDPDAVLESERVLDCKGQYALPGLIDAHMHFESTMLSPEALASVVVPQGTTTLCADLMEIANVAGEQGLRAMLQSMNRLPYRMLIEVSSRVPTAPGLETTGAVLGAKEVAEIMDWEESVSLGELDPSKILFVKDEYLHKIADTLSRRKLVNGHAIGRLGQELNVYASSGISDDHECVNTNEMLERLKVGMKVFIREGSSERNVDELVKGIVDNQLDTANIMFCTDDKHAREIQVEGHINYNVSRAVELGLDPMEAIQMATVNTAKHFRMEDEIGSITPGRLADIILVEDWRIVKPTTVIFEGMVVAADGELLEECRVSDYPQWIKNTVILKHKITSDSFRAVSKKTDGSTDIHVIDMIPRQIINRHIIKEMKVKNGAVLTDVDQDILKLAVVERYGKNGNVGVGFVRGFQLKKGALAYSMSHDHHNIVVVGTNDEDMAMAVNEVARLNGGLSVACDGVVLNSMELPIGGLMSEKTAEEVMSQLDILNADAKKLGCEMEAPFMSLSFISLPTVPDLGLTDMGLVDVLEHKLIELEIE</sequence>
<proteinExistence type="inferred from homology"/>
<dbReference type="SUPFAM" id="SSF51556">
    <property type="entry name" value="Metallo-dependent hydrolases"/>
    <property type="match status" value="1"/>
</dbReference>
<dbReference type="CDD" id="cd01295">
    <property type="entry name" value="AdeC"/>
    <property type="match status" value="1"/>
</dbReference>
<evidence type="ECO:0000259" key="7">
    <source>
        <dbReference type="Pfam" id="PF01979"/>
    </source>
</evidence>
<evidence type="ECO:0000256" key="2">
    <source>
        <dbReference type="ARBA" id="ARBA00012782"/>
    </source>
</evidence>
<feature type="domain" description="Amidohydrolase-related" evidence="7">
    <location>
        <begin position="70"/>
        <end position="355"/>
    </location>
</feature>
<accession>A0A084JSL4</accession>
<dbReference type="NCBIfam" id="TIGR01178">
    <property type="entry name" value="ade"/>
    <property type="match status" value="1"/>
</dbReference>
<evidence type="ECO:0000256" key="4">
    <source>
        <dbReference type="ARBA" id="ARBA00023211"/>
    </source>
</evidence>
<dbReference type="Proteomes" id="UP000028525">
    <property type="component" value="Unassembled WGS sequence"/>
</dbReference>
<dbReference type="EMBL" id="JPME01000001">
    <property type="protein sequence ID" value="KEZ91948.1"/>
    <property type="molecule type" value="Genomic_DNA"/>
</dbReference>
<keyword evidence="4 6" id="KW-0464">Manganese</keyword>
<organism evidence="9 10">
    <name type="scientific">Lacrimispora celerecrescens</name>
    <dbReference type="NCBI Taxonomy" id="29354"/>
    <lineage>
        <taxon>Bacteria</taxon>
        <taxon>Bacillati</taxon>
        <taxon>Bacillota</taxon>
        <taxon>Clostridia</taxon>
        <taxon>Lachnospirales</taxon>
        <taxon>Lachnospiraceae</taxon>
        <taxon>Lacrimispora</taxon>
    </lineage>
</organism>
<feature type="domain" description="Adenine deaminase C-terminal" evidence="8">
    <location>
        <begin position="412"/>
        <end position="579"/>
    </location>
</feature>
<evidence type="ECO:0000256" key="1">
    <source>
        <dbReference type="ARBA" id="ARBA00006773"/>
    </source>
</evidence>
<dbReference type="EC" id="3.5.4.2" evidence="2 6"/>
<dbReference type="AlphaFoldDB" id="A0A084JSL4"/>
<dbReference type="PANTHER" id="PTHR11113:SF2">
    <property type="entry name" value="ADENINE DEAMINASE"/>
    <property type="match status" value="1"/>
</dbReference>
<comment type="cofactor">
    <cofactor evidence="6">
        <name>Mn(2+)</name>
        <dbReference type="ChEBI" id="CHEBI:29035"/>
    </cofactor>
</comment>
<dbReference type="InterPro" id="IPR006679">
    <property type="entry name" value="Adenine_deam"/>
</dbReference>
<dbReference type="InterPro" id="IPR011059">
    <property type="entry name" value="Metal-dep_hydrolase_composite"/>
</dbReference>
<evidence type="ECO:0000256" key="6">
    <source>
        <dbReference type="HAMAP-Rule" id="MF_01518"/>
    </source>
</evidence>
<dbReference type="InterPro" id="IPR006680">
    <property type="entry name" value="Amidohydro-rel"/>
</dbReference>
<dbReference type="Pfam" id="PF13382">
    <property type="entry name" value="Adenine_deam_C"/>
    <property type="match status" value="1"/>
</dbReference>
<comment type="similarity">
    <text evidence="1 6">Belongs to the metallo-dependent hydrolases superfamily. Adenine deaminase family.</text>
</comment>
<gene>
    <name evidence="6" type="primary">ade</name>
    <name evidence="9" type="ORF">IO98_00095</name>
</gene>
<name>A0A084JSL4_9FIRM</name>
<dbReference type="InterPro" id="IPR026912">
    <property type="entry name" value="Adenine_deam_C"/>
</dbReference>
<dbReference type="GO" id="GO:0000034">
    <property type="term" value="F:adenine deaminase activity"/>
    <property type="evidence" value="ECO:0007669"/>
    <property type="project" value="UniProtKB-UniRule"/>
</dbReference>